<dbReference type="RefSeq" id="WP_358473964.1">
    <property type="nucleotide sequence ID" value="NZ_JBEZAE010000008.1"/>
</dbReference>
<accession>A0ABV3C9J7</accession>
<comment type="caution">
    <text evidence="1">The sequence shown here is derived from an EMBL/GenBank/DDBJ whole genome shotgun (WGS) entry which is preliminary data.</text>
</comment>
<dbReference type="Proteomes" id="UP001551329">
    <property type="component" value="Unassembled WGS sequence"/>
</dbReference>
<name>A0ABV3C9J7_9ACTN</name>
<reference evidence="1 2" key="1">
    <citation type="submission" date="2024-06" db="EMBL/GenBank/DDBJ databases">
        <title>The Natural Products Discovery Center: Release of the First 8490 Sequenced Strains for Exploring Actinobacteria Biosynthetic Diversity.</title>
        <authorList>
            <person name="Kalkreuter E."/>
            <person name="Kautsar S.A."/>
            <person name="Yang D."/>
            <person name="Bader C.D."/>
            <person name="Teijaro C.N."/>
            <person name="Fluegel L."/>
            <person name="Davis C.M."/>
            <person name="Simpson J.R."/>
            <person name="Lauterbach L."/>
            <person name="Steele A.D."/>
            <person name="Gui C."/>
            <person name="Meng S."/>
            <person name="Li G."/>
            <person name="Viehrig K."/>
            <person name="Ye F."/>
            <person name="Su P."/>
            <person name="Kiefer A.F."/>
            <person name="Nichols A."/>
            <person name="Cepeda A.J."/>
            <person name="Yan W."/>
            <person name="Fan B."/>
            <person name="Jiang Y."/>
            <person name="Adhikari A."/>
            <person name="Zheng C.-J."/>
            <person name="Schuster L."/>
            <person name="Cowan T.M."/>
            <person name="Smanski M.J."/>
            <person name="Chevrette M.G."/>
            <person name="De Carvalho L.P.S."/>
            <person name="Shen B."/>
        </authorList>
    </citation>
    <scope>NUCLEOTIDE SEQUENCE [LARGE SCALE GENOMIC DNA]</scope>
    <source>
        <strain evidence="1 2">NPDC045974</strain>
    </source>
</reference>
<keyword evidence="2" id="KW-1185">Reference proteome</keyword>
<evidence type="ECO:0000313" key="2">
    <source>
        <dbReference type="Proteomes" id="UP001551329"/>
    </source>
</evidence>
<evidence type="ECO:0000313" key="1">
    <source>
        <dbReference type="EMBL" id="MEU7071454.1"/>
    </source>
</evidence>
<dbReference type="PROSITE" id="PS51257">
    <property type="entry name" value="PROKAR_LIPOPROTEIN"/>
    <property type="match status" value="1"/>
</dbReference>
<dbReference type="EMBL" id="JBEZAE010000008">
    <property type="protein sequence ID" value="MEU7071454.1"/>
    <property type="molecule type" value="Genomic_DNA"/>
</dbReference>
<organism evidence="1 2">
    <name type="scientific">Streptomyces narbonensis</name>
    <dbReference type="NCBI Taxonomy" id="67333"/>
    <lineage>
        <taxon>Bacteria</taxon>
        <taxon>Bacillati</taxon>
        <taxon>Actinomycetota</taxon>
        <taxon>Actinomycetes</taxon>
        <taxon>Kitasatosporales</taxon>
        <taxon>Streptomycetaceae</taxon>
        <taxon>Streptomyces</taxon>
    </lineage>
</organism>
<sequence>MTVERAVRWVVAVAASVTLAGCGEEPRACTLIGAESQVTVAWDAAAFPAGALYRLCADQICREGKGPAEDAPFGSFTLPLPEADGEQRMTVRFRVTDPVDGSTAYDRSAQVTLRKSQPNGEHCDPTVWQAAVRADPKAGLAPVR</sequence>
<evidence type="ECO:0008006" key="3">
    <source>
        <dbReference type="Google" id="ProtNLM"/>
    </source>
</evidence>
<proteinExistence type="predicted"/>
<gene>
    <name evidence="1" type="ORF">AB0A88_15095</name>
</gene>
<protein>
    <recommendedName>
        <fullName evidence="3">Lipoprotein</fullName>
    </recommendedName>
</protein>